<evidence type="ECO:0000256" key="4">
    <source>
        <dbReference type="ARBA" id="ARBA00022475"/>
    </source>
</evidence>
<feature type="transmembrane region" description="Helical" evidence="10">
    <location>
        <begin position="422"/>
        <end position="446"/>
    </location>
</feature>
<dbReference type="PANTHER" id="PTHR43298:SF2">
    <property type="entry name" value="FMN_FAD EXPORTER YEEO-RELATED"/>
    <property type="match status" value="1"/>
</dbReference>
<keyword evidence="6 10" id="KW-1133">Transmembrane helix</keyword>
<keyword evidence="7" id="KW-0406">Ion transport</keyword>
<feature type="transmembrane region" description="Helical" evidence="10">
    <location>
        <begin position="13"/>
        <end position="34"/>
    </location>
</feature>
<dbReference type="InterPro" id="IPR050222">
    <property type="entry name" value="MATE_MdtK"/>
</dbReference>
<evidence type="ECO:0000256" key="6">
    <source>
        <dbReference type="ARBA" id="ARBA00022989"/>
    </source>
</evidence>
<comment type="caution">
    <text evidence="11">The sequence shown here is derived from an EMBL/GenBank/DDBJ whole genome shotgun (WGS) entry which is preliminary data.</text>
</comment>
<evidence type="ECO:0000313" key="12">
    <source>
        <dbReference type="Proteomes" id="UP001165541"/>
    </source>
</evidence>
<feature type="transmembrane region" description="Helical" evidence="10">
    <location>
        <begin position="54"/>
        <end position="75"/>
    </location>
</feature>
<evidence type="ECO:0000256" key="7">
    <source>
        <dbReference type="ARBA" id="ARBA00023065"/>
    </source>
</evidence>
<dbReference type="InterPro" id="IPR002528">
    <property type="entry name" value="MATE_fam"/>
</dbReference>
<keyword evidence="3" id="KW-0050">Antiport</keyword>
<feature type="transmembrane region" description="Helical" evidence="10">
    <location>
        <begin position="315"/>
        <end position="338"/>
    </location>
</feature>
<dbReference type="EMBL" id="JAMKFE010000001">
    <property type="protein sequence ID" value="MCM5678341.1"/>
    <property type="molecule type" value="Genomic_DNA"/>
</dbReference>
<evidence type="ECO:0000256" key="9">
    <source>
        <dbReference type="ARBA" id="ARBA00031636"/>
    </source>
</evidence>
<gene>
    <name evidence="11" type="ORF">M8A51_02220</name>
</gene>
<evidence type="ECO:0000256" key="10">
    <source>
        <dbReference type="SAM" id="Phobius"/>
    </source>
</evidence>
<proteinExistence type="predicted"/>
<feature type="transmembrane region" description="Helical" evidence="10">
    <location>
        <begin position="162"/>
        <end position="181"/>
    </location>
</feature>
<reference evidence="11" key="1">
    <citation type="submission" date="2022-05" db="EMBL/GenBank/DDBJ databases">
        <title>Schlegelella sp. nov., isolated from mangrove soil.</title>
        <authorList>
            <person name="Liu Y."/>
            <person name="Ge X."/>
            <person name="Liu W."/>
        </authorList>
    </citation>
    <scope>NUCLEOTIDE SEQUENCE</scope>
    <source>
        <strain evidence="11">S2-27</strain>
    </source>
</reference>
<dbReference type="Pfam" id="PF01554">
    <property type="entry name" value="MatE"/>
    <property type="match status" value="2"/>
</dbReference>
<evidence type="ECO:0000313" key="11">
    <source>
        <dbReference type="EMBL" id="MCM5678341.1"/>
    </source>
</evidence>
<feature type="transmembrane region" description="Helical" evidence="10">
    <location>
        <begin position="95"/>
        <end position="117"/>
    </location>
</feature>
<keyword evidence="5 10" id="KW-0812">Transmembrane</keyword>
<evidence type="ECO:0000256" key="8">
    <source>
        <dbReference type="ARBA" id="ARBA00023136"/>
    </source>
</evidence>
<feature type="transmembrane region" description="Helical" evidence="10">
    <location>
        <begin position="278"/>
        <end position="303"/>
    </location>
</feature>
<evidence type="ECO:0000256" key="1">
    <source>
        <dbReference type="ARBA" id="ARBA00004429"/>
    </source>
</evidence>
<dbReference type="PANTHER" id="PTHR43298">
    <property type="entry name" value="MULTIDRUG RESISTANCE PROTEIN NORM-RELATED"/>
    <property type="match status" value="1"/>
</dbReference>
<dbReference type="InterPro" id="IPR048279">
    <property type="entry name" value="MdtK-like"/>
</dbReference>
<keyword evidence="2" id="KW-0813">Transport</keyword>
<dbReference type="Proteomes" id="UP001165541">
    <property type="component" value="Unassembled WGS sequence"/>
</dbReference>
<feature type="transmembrane region" description="Helical" evidence="10">
    <location>
        <begin position="390"/>
        <end position="410"/>
    </location>
</feature>
<keyword evidence="4" id="KW-1003">Cell membrane</keyword>
<feature type="transmembrane region" description="Helical" evidence="10">
    <location>
        <begin position="240"/>
        <end position="266"/>
    </location>
</feature>
<dbReference type="RefSeq" id="WP_251776473.1">
    <property type="nucleotide sequence ID" value="NZ_JAMKFE010000001.1"/>
</dbReference>
<feature type="transmembrane region" description="Helical" evidence="10">
    <location>
        <begin position="201"/>
        <end position="219"/>
    </location>
</feature>
<dbReference type="NCBIfam" id="TIGR00797">
    <property type="entry name" value="matE"/>
    <property type="match status" value="1"/>
</dbReference>
<feature type="transmembrane region" description="Helical" evidence="10">
    <location>
        <begin position="129"/>
        <end position="150"/>
    </location>
</feature>
<protein>
    <recommendedName>
        <fullName evidence="9">Multidrug-efflux transporter</fullName>
    </recommendedName>
</protein>
<sequence>MFRFPDFLAESRALVRLATPIVLSQVAYVLMGLTDTVMSGHAGAAEQAIVGLGVALWMPVFIGLMSVVQAVSPVVAHHFGAGNVAGIVADTREGVWLAAFGGLVPFALLPFVQPLLLSAGIDAVLAAGAAWYLWGVAFGLPAALVFRAIGFYSASINHPKPLMVLAFVGLVVNTFLNWVLIYGHLGFPAMGGPGCGWATGISMWVGLVGLVFWTARADVYKACYLWHGWSWPTWRGQRQLLRIGLPMGGAGLAEVAAFSGIAVLVGRFGAVQIAAHQVALNFSALIFMLPMGLSSALSIRVGQSLGAADPWRARFIAWTGIGLGLLIAAAAIGPIVLGRHAITELYSSDAAVRSLAASLLLFAAFWQLFDATQVCALGALRGYKVTLVPMLMMLVAFWVVGIPLGAWLGYAGLPGGEPMQVYGFWIGLVAGLVLVSAALSLALRVVSRAAIVQRAPAASASAGRLGAA</sequence>
<evidence type="ECO:0000256" key="3">
    <source>
        <dbReference type="ARBA" id="ARBA00022449"/>
    </source>
</evidence>
<dbReference type="PIRSF" id="PIRSF006603">
    <property type="entry name" value="DinF"/>
    <property type="match status" value="1"/>
</dbReference>
<evidence type="ECO:0000256" key="5">
    <source>
        <dbReference type="ARBA" id="ARBA00022692"/>
    </source>
</evidence>
<comment type="subcellular location">
    <subcellularLocation>
        <location evidence="1">Cell inner membrane</location>
        <topology evidence="1">Multi-pass membrane protein</topology>
    </subcellularLocation>
</comment>
<feature type="transmembrane region" description="Helical" evidence="10">
    <location>
        <begin position="350"/>
        <end position="369"/>
    </location>
</feature>
<keyword evidence="12" id="KW-1185">Reference proteome</keyword>
<dbReference type="CDD" id="cd13131">
    <property type="entry name" value="MATE_NorM_like"/>
    <property type="match status" value="1"/>
</dbReference>
<name>A0ABT0YHX9_9BURK</name>
<accession>A0ABT0YHX9</accession>
<organism evidence="11 12">
    <name type="scientific">Caldimonas mangrovi</name>
    <dbReference type="NCBI Taxonomy" id="2944811"/>
    <lineage>
        <taxon>Bacteria</taxon>
        <taxon>Pseudomonadati</taxon>
        <taxon>Pseudomonadota</taxon>
        <taxon>Betaproteobacteria</taxon>
        <taxon>Burkholderiales</taxon>
        <taxon>Sphaerotilaceae</taxon>
        <taxon>Caldimonas</taxon>
    </lineage>
</organism>
<evidence type="ECO:0000256" key="2">
    <source>
        <dbReference type="ARBA" id="ARBA00022448"/>
    </source>
</evidence>
<keyword evidence="8 10" id="KW-0472">Membrane</keyword>